<keyword evidence="8" id="KW-1185">Reference proteome</keyword>
<dbReference type="AlphaFoldDB" id="A0A1H1HNG2"/>
<keyword evidence="3" id="KW-0997">Cell inner membrane</keyword>
<dbReference type="InterPro" id="IPR004960">
    <property type="entry name" value="LipA_acyltrans"/>
</dbReference>
<keyword evidence="4 7" id="KW-0808">Transferase</keyword>
<evidence type="ECO:0000256" key="4">
    <source>
        <dbReference type="ARBA" id="ARBA00022679"/>
    </source>
</evidence>
<dbReference type="PANTHER" id="PTHR30606:SF10">
    <property type="entry name" value="PHOSPHATIDYLINOSITOL MANNOSIDE ACYLTRANSFERASE"/>
    <property type="match status" value="1"/>
</dbReference>
<dbReference type="Pfam" id="PF03279">
    <property type="entry name" value="Lip_A_acyltrans"/>
    <property type="match status" value="1"/>
</dbReference>
<accession>A0A1H1HNG2</accession>
<dbReference type="GO" id="GO:0005886">
    <property type="term" value="C:plasma membrane"/>
    <property type="evidence" value="ECO:0007669"/>
    <property type="project" value="UniProtKB-SubCell"/>
</dbReference>
<keyword evidence="6" id="KW-0012">Acyltransferase</keyword>
<evidence type="ECO:0000313" key="7">
    <source>
        <dbReference type="EMBL" id="SDR27075.1"/>
    </source>
</evidence>
<reference evidence="7 8" key="1">
    <citation type="submission" date="2016-10" db="EMBL/GenBank/DDBJ databases">
        <authorList>
            <person name="de Groot N.N."/>
        </authorList>
    </citation>
    <scope>NUCLEOTIDE SEQUENCE [LARGE SCALE GENOMIC DNA]</scope>
    <source>
        <strain evidence="7 8">DSM 43794</strain>
    </source>
</reference>
<dbReference type="NCBIfam" id="NF005919">
    <property type="entry name" value="PRK07920.1"/>
    <property type="match status" value="1"/>
</dbReference>
<comment type="subcellular location">
    <subcellularLocation>
        <location evidence="1">Cell inner membrane</location>
    </subcellularLocation>
</comment>
<evidence type="ECO:0000256" key="1">
    <source>
        <dbReference type="ARBA" id="ARBA00004533"/>
    </source>
</evidence>
<gene>
    <name evidence="7" type="ORF">SAMN04489764_4647</name>
</gene>
<dbReference type="PANTHER" id="PTHR30606">
    <property type="entry name" value="LIPID A BIOSYNTHESIS LAUROYL ACYLTRANSFERASE"/>
    <property type="match status" value="1"/>
</dbReference>
<dbReference type="EMBL" id="FNKK01000002">
    <property type="protein sequence ID" value="SDR27075.1"/>
    <property type="molecule type" value="Genomic_DNA"/>
</dbReference>
<keyword evidence="5" id="KW-0472">Membrane</keyword>
<evidence type="ECO:0000256" key="3">
    <source>
        <dbReference type="ARBA" id="ARBA00022519"/>
    </source>
</evidence>
<evidence type="ECO:0000256" key="5">
    <source>
        <dbReference type="ARBA" id="ARBA00023136"/>
    </source>
</evidence>
<evidence type="ECO:0000256" key="6">
    <source>
        <dbReference type="ARBA" id="ARBA00023315"/>
    </source>
</evidence>
<evidence type="ECO:0000256" key="2">
    <source>
        <dbReference type="ARBA" id="ARBA00022475"/>
    </source>
</evidence>
<organism evidence="7 8">
    <name type="scientific">Thermostaphylospora chromogena</name>
    <dbReference type="NCBI Taxonomy" id="35622"/>
    <lineage>
        <taxon>Bacteria</taxon>
        <taxon>Bacillati</taxon>
        <taxon>Actinomycetota</taxon>
        <taxon>Actinomycetes</taxon>
        <taxon>Streptosporangiales</taxon>
        <taxon>Thermomonosporaceae</taxon>
        <taxon>Thermostaphylospora</taxon>
    </lineage>
</organism>
<dbReference type="Proteomes" id="UP000217103">
    <property type="component" value="Unassembled WGS sequence"/>
</dbReference>
<dbReference type="GO" id="GO:0016746">
    <property type="term" value="F:acyltransferase activity"/>
    <property type="evidence" value="ECO:0007669"/>
    <property type="project" value="UniProtKB-KW"/>
</dbReference>
<evidence type="ECO:0000313" key="8">
    <source>
        <dbReference type="Proteomes" id="UP000217103"/>
    </source>
</evidence>
<protein>
    <submittedName>
        <fullName evidence="7">KDO2-lipid IV(A) lauroyltransferase</fullName>
    </submittedName>
</protein>
<dbReference type="RefSeq" id="WP_093261954.1">
    <property type="nucleotide sequence ID" value="NZ_FNKK01000002.1"/>
</dbReference>
<dbReference type="CDD" id="cd07984">
    <property type="entry name" value="LPLAT_LABLAT-like"/>
    <property type="match status" value="1"/>
</dbReference>
<dbReference type="STRING" id="35622.SAMN04489764_4647"/>
<name>A0A1H1HNG2_9ACTN</name>
<dbReference type="OrthoDB" id="9803456at2"/>
<sequence length="320" mass="35656">MSDKPSRSSTPPHSRPPSFGDRVVAAGFIAGWSLVPRLPERMTAAAFRKLADRVWRRRGRSVRRLESNLARVTGLPVTSPELRELSRMGMRSYFRYFHEVFRLPSMPKEEIVARCHVTGEHHITEAVASGRGVVLALPHMGNWDLAGAWLIARGQPFTTVAERLRPESLYRRYTAFREGLGMEVLPLTGGEGSVYGALVQRVRRGGVVCLPAERDLTASGVEVEFFGARTKVPAGPPLLAVQTGAVLLPAALWFEGEDWGIKIYEEIRVPQEGTRQEKITAVAQSLVSVFEKGIAEHPQDWHMLQRLWLDDPESGQVETS</sequence>
<keyword evidence="2" id="KW-1003">Cell membrane</keyword>
<dbReference type="GO" id="GO:0009247">
    <property type="term" value="P:glycolipid biosynthetic process"/>
    <property type="evidence" value="ECO:0007669"/>
    <property type="project" value="UniProtKB-ARBA"/>
</dbReference>
<proteinExistence type="predicted"/>